<dbReference type="SUPFAM" id="SSF141255">
    <property type="entry name" value="YccV-like"/>
    <property type="match status" value="1"/>
</dbReference>
<dbReference type="EMBL" id="UINC01001227">
    <property type="protein sequence ID" value="SUZ74906.1"/>
    <property type="molecule type" value="Genomic_DNA"/>
</dbReference>
<gene>
    <name evidence="2" type="ORF">METZ01_LOCUS27760</name>
</gene>
<name>A0A381Q6C9_9ZZZZ</name>
<dbReference type="PANTHER" id="PTHR48439">
    <property type="entry name" value="HEMIMETHYLATED DNA-BINDING DOMAIN-CONTAINING PROTEIN"/>
    <property type="match status" value="1"/>
</dbReference>
<reference evidence="2" key="1">
    <citation type="submission" date="2018-05" db="EMBL/GenBank/DDBJ databases">
        <authorList>
            <person name="Lanie J.A."/>
            <person name="Ng W.-L."/>
            <person name="Kazmierczak K.M."/>
            <person name="Andrzejewski T.M."/>
            <person name="Davidsen T.M."/>
            <person name="Wayne K.J."/>
            <person name="Tettelin H."/>
            <person name="Glass J.I."/>
            <person name="Rusch D."/>
            <person name="Podicherti R."/>
            <person name="Tsui H.-C.T."/>
            <person name="Winkler M.E."/>
        </authorList>
    </citation>
    <scope>NUCLEOTIDE SEQUENCE</scope>
</reference>
<sequence>VNAEFFVGQIVEHNKVGYRGVIYGVDQVFSLSDEWYEQVARSRPPKNRPWYHVLVDGADHSTYVAERHLVPSKLFEQISHPALGKYFARFDGTRYYGNEPVH</sequence>
<dbReference type="AlphaFoldDB" id="A0A381Q6C9"/>
<organism evidence="2">
    <name type="scientific">marine metagenome</name>
    <dbReference type="NCBI Taxonomy" id="408172"/>
    <lineage>
        <taxon>unclassified sequences</taxon>
        <taxon>metagenomes</taxon>
        <taxon>ecological metagenomes</taxon>
    </lineage>
</organism>
<dbReference type="GO" id="GO:0003677">
    <property type="term" value="F:DNA binding"/>
    <property type="evidence" value="ECO:0007669"/>
    <property type="project" value="InterPro"/>
</dbReference>
<dbReference type="InterPro" id="IPR011722">
    <property type="entry name" value="Hemimethylated_DNA-bd_dom"/>
</dbReference>
<evidence type="ECO:0000259" key="1">
    <source>
        <dbReference type="SMART" id="SM00992"/>
    </source>
</evidence>
<accession>A0A381Q6C9</accession>
<feature type="non-terminal residue" evidence="2">
    <location>
        <position position="1"/>
    </location>
</feature>
<dbReference type="InterPro" id="IPR036623">
    <property type="entry name" value="Hemimethylated_DNA-bd_sf"/>
</dbReference>
<dbReference type="Gene3D" id="2.30.30.390">
    <property type="entry name" value="Hemimethylated DNA-binding domain"/>
    <property type="match status" value="1"/>
</dbReference>
<dbReference type="PANTHER" id="PTHR48439:SF1">
    <property type="entry name" value="HEMIMETHYLATED DNA-BINDING DOMAIN-CONTAINING PROTEIN"/>
    <property type="match status" value="1"/>
</dbReference>
<dbReference type="SMART" id="SM00992">
    <property type="entry name" value="YccV-like"/>
    <property type="match status" value="1"/>
</dbReference>
<evidence type="ECO:0000313" key="2">
    <source>
        <dbReference type="EMBL" id="SUZ74906.1"/>
    </source>
</evidence>
<protein>
    <recommendedName>
        <fullName evidence="1">Hemimethylated DNA-binding domain-containing protein</fullName>
    </recommendedName>
</protein>
<dbReference type="Pfam" id="PF08755">
    <property type="entry name" value="YccV-like"/>
    <property type="match status" value="1"/>
</dbReference>
<dbReference type="InterPro" id="IPR053189">
    <property type="entry name" value="Clp_protease_adapter_ClpF"/>
</dbReference>
<proteinExistence type="predicted"/>
<dbReference type="NCBIfam" id="TIGR02097">
    <property type="entry name" value="yccV"/>
    <property type="match status" value="1"/>
</dbReference>
<feature type="domain" description="Hemimethylated DNA-binding" evidence="1">
    <location>
        <begin position="2"/>
        <end position="98"/>
    </location>
</feature>